<reference evidence="2 3" key="1">
    <citation type="submission" date="2020-08" db="EMBL/GenBank/DDBJ databases">
        <title>Sequencing the genomes of 1000 actinobacteria strains.</title>
        <authorList>
            <person name="Klenk H.-P."/>
        </authorList>
    </citation>
    <scope>NUCLEOTIDE SEQUENCE [LARGE SCALE GENOMIC DNA]</scope>
    <source>
        <strain evidence="2 3">DSM 44230</strain>
    </source>
</reference>
<comment type="caution">
    <text evidence="2">The sequence shown here is derived from an EMBL/GenBank/DDBJ whole genome shotgun (WGS) entry which is preliminary data.</text>
</comment>
<feature type="compositionally biased region" description="Basic and acidic residues" evidence="1">
    <location>
        <begin position="290"/>
        <end position="301"/>
    </location>
</feature>
<evidence type="ECO:0000313" key="3">
    <source>
        <dbReference type="Proteomes" id="UP000533598"/>
    </source>
</evidence>
<organism evidence="2 3">
    <name type="scientific">Crossiella cryophila</name>
    <dbReference type="NCBI Taxonomy" id="43355"/>
    <lineage>
        <taxon>Bacteria</taxon>
        <taxon>Bacillati</taxon>
        <taxon>Actinomycetota</taxon>
        <taxon>Actinomycetes</taxon>
        <taxon>Pseudonocardiales</taxon>
        <taxon>Pseudonocardiaceae</taxon>
        <taxon>Crossiella</taxon>
    </lineage>
</organism>
<feature type="region of interest" description="Disordered" evidence="1">
    <location>
        <begin position="186"/>
        <end position="205"/>
    </location>
</feature>
<evidence type="ECO:0000313" key="2">
    <source>
        <dbReference type="EMBL" id="MBB4681220.1"/>
    </source>
</evidence>
<dbReference type="AlphaFoldDB" id="A0A7W7CH92"/>
<gene>
    <name evidence="2" type="ORF">HNR67_007338</name>
</gene>
<feature type="region of interest" description="Disordered" evidence="1">
    <location>
        <begin position="141"/>
        <end position="169"/>
    </location>
</feature>
<proteinExistence type="predicted"/>
<sequence length="338" mass="36578">MRGRATSPQKTTSVLAVVVRHVGRSCTPWALRAGEARTPAAGVAFQHSSSGSPIPVSLERTHRIPGAQTATCRRPSFPTATVCVPGMWFGIGRLTGMGEPYEHCVFALVLVFDFPPHPLISARPARTILILTLVLDQDQKRKDGLAGRADHRRGVHRSNPGMSRLRGGVCAAGAGSSVAPRARVFSARPSASQPHPEERPPSRWEARAAVCVAGATPRGAVSKLQAVRRTHENPRRGGFTPPPRHRARTPEDRPPPPPPDNPGPSAAAPQQPTTRPTTANTPYKNGQHGVQERPTRAEARNPAHPLRRVGRCRTQCWPKWYATLAEVVPHPPHPHPLP</sequence>
<keyword evidence="3" id="KW-1185">Reference proteome</keyword>
<feature type="compositionally biased region" description="Low complexity" evidence="1">
    <location>
        <begin position="263"/>
        <end position="282"/>
    </location>
</feature>
<protein>
    <submittedName>
        <fullName evidence="2">Uncharacterized protein</fullName>
    </submittedName>
</protein>
<evidence type="ECO:0000256" key="1">
    <source>
        <dbReference type="SAM" id="MobiDB-lite"/>
    </source>
</evidence>
<accession>A0A7W7CH92</accession>
<feature type="region of interest" description="Disordered" evidence="1">
    <location>
        <begin position="221"/>
        <end position="307"/>
    </location>
</feature>
<feature type="compositionally biased region" description="Basic and acidic residues" evidence="1">
    <location>
        <begin position="195"/>
        <end position="205"/>
    </location>
</feature>
<dbReference type="EMBL" id="JACHMH010000001">
    <property type="protein sequence ID" value="MBB4681220.1"/>
    <property type="molecule type" value="Genomic_DNA"/>
</dbReference>
<name>A0A7W7CH92_9PSEU</name>
<dbReference type="Proteomes" id="UP000533598">
    <property type="component" value="Unassembled WGS sequence"/>
</dbReference>